<feature type="domain" description="Aminotransferase class V" evidence="9">
    <location>
        <begin position="114"/>
        <end position="192"/>
    </location>
</feature>
<comment type="caution">
    <text evidence="10">The sequence shown here is derived from an EMBL/GenBank/DDBJ whole genome shotgun (WGS) entry which is preliminary data.</text>
</comment>
<comment type="cofactor">
    <cofactor evidence="1">
        <name>pyridoxal 5'-phosphate</name>
        <dbReference type="ChEBI" id="CHEBI:597326"/>
    </cofactor>
</comment>
<evidence type="ECO:0000256" key="7">
    <source>
        <dbReference type="ARBA" id="ARBA00023014"/>
    </source>
</evidence>
<evidence type="ECO:0000313" key="10">
    <source>
        <dbReference type="EMBL" id="OGI85937.1"/>
    </source>
</evidence>
<dbReference type="Pfam" id="PF00266">
    <property type="entry name" value="Aminotran_5"/>
    <property type="match status" value="3"/>
</dbReference>
<comment type="catalytic activity">
    <reaction evidence="8">
        <text>(sulfur carrier)-H + L-cysteine = (sulfur carrier)-SH + L-alanine</text>
        <dbReference type="Rhea" id="RHEA:43892"/>
        <dbReference type="Rhea" id="RHEA-COMP:14737"/>
        <dbReference type="Rhea" id="RHEA-COMP:14739"/>
        <dbReference type="ChEBI" id="CHEBI:29917"/>
        <dbReference type="ChEBI" id="CHEBI:35235"/>
        <dbReference type="ChEBI" id="CHEBI:57972"/>
        <dbReference type="ChEBI" id="CHEBI:64428"/>
        <dbReference type="EC" id="2.8.1.7"/>
    </reaction>
</comment>
<dbReference type="AlphaFoldDB" id="A0A1F6WVN2"/>
<keyword evidence="6" id="KW-0408">Iron</keyword>
<dbReference type="PANTHER" id="PTHR11601:SF34">
    <property type="entry name" value="CYSTEINE DESULFURASE"/>
    <property type="match status" value="1"/>
</dbReference>
<dbReference type="Gene3D" id="3.40.640.10">
    <property type="entry name" value="Type I PLP-dependent aspartate aminotransferase-like (Major domain)"/>
    <property type="match status" value="1"/>
</dbReference>
<dbReference type="PANTHER" id="PTHR11601">
    <property type="entry name" value="CYSTEINE DESULFURYLASE FAMILY MEMBER"/>
    <property type="match status" value="1"/>
</dbReference>
<keyword evidence="5" id="KW-0663">Pyridoxal phosphate</keyword>
<evidence type="ECO:0000259" key="9">
    <source>
        <dbReference type="Pfam" id="PF00266"/>
    </source>
</evidence>
<accession>A0A1F6WVN2</accession>
<dbReference type="GO" id="GO:0051536">
    <property type="term" value="F:iron-sulfur cluster binding"/>
    <property type="evidence" value="ECO:0007669"/>
    <property type="project" value="UniProtKB-KW"/>
</dbReference>
<evidence type="ECO:0000313" key="11">
    <source>
        <dbReference type="Proteomes" id="UP000179352"/>
    </source>
</evidence>
<feature type="domain" description="Aminotransferase class V" evidence="9">
    <location>
        <begin position="22"/>
        <end position="89"/>
    </location>
</feature>
<evidence type="ECO:0000256" key="1">
    <source>
        <dbReference type="ARBA" id="ARBA00001933"/>
    </source>
</evidence>
<dbReference type="Gene3D" id="3.90.1150.10">
    <property type="entry name" value="Aspartate Aminotransferase, domain 1"/>
    <property type="match status" value="1"/>
</dbReference>
<dbReference type="SUPFAM" id="SSF53383">
    <property type="entry name" value="PLP-dependent transferases"/>
    <property type="match status" value="1"/>
</dbReference>
<dbReference type="GO" id="GO:0031071">
    <property type="term" value="F:cysteine desulfurase activity"/>
    <property type="evidence" value="ECO:0007669"/>
    <property type="project" value="UniProtKB-EC"/>
</dbReference>
<dbReference type="InterPro" id="IPR016454">
    <property type="entry name" value="Cysteine_dSase"/>
</dbReference>
<name>A0A1F6WVN2_9BACT</name>
<keyword evidence="4" id="KW-0479">Metal-binding</keyword>
<organism evidence="10 11">
    <name type="scientific">Candidatus Nomurabacteria bacterium RIFCSPLOWO2_01_FULL_39_17</name>
    <dbReference type="NCBI Taxonomy" id="1801770"/>
    <lineage>
        <taxon>Bacteria</taxon>
        <taxon>Candidatus Nomuraibacteriota</taxon>
    </lineage>
</organism>
<dbReference type="InterPro" id="IPR015421">
    <property type="entry name" value="PyrdxlP-dep_Trfase_major"/>
</dbReference>
<proteinExistence type="inferred from homology"/>
<dbReference type="PIRSF" id="PIRSF005572">
    <property type="entry name" value="NifS"/>
    <property type="match status" value="1"/>
</dbReference>
<evidence type="ECO:0000256" key="8">
    <source>
        <dbReference type="ARBA" id="ARBA00050776"/>
    </source>
</evidence>
<evidence type="ECO:0000256" key="6">
    <source>
        <dbReference type="ARBA" id="ARBA00023004"/>
    </source>
</evidence>
<evidence type="ECO:0000256" key="4">
    <source>
        <dbReference type="ARBA" id="ARBA00022723"/>
    </source>
</evidence>
<dbReference type="Proteomes" id="UP000179352">
    <property type="component" value="Unassembled WGS sequence"/>
</dbReference>
<sequence>MKLYIHTFSIYTIFMLKSTKKNKEIYLDYAASILPNPSSIHKYGVEAKRNLENARMTVAKILSAHVGEIIFTSGGTESNNLAIQGMVYAPEEQGFFRSSEKIPRPFKNLTLLPHIITTNIEHPSVLETCKMLEKRKLAEISIVSVESNGIVDPKKIKKEIKKNTVLVSVMCANNEIGTIQPIKEIAKEIRHYRKGRSASLEAWGRDGASPRNFLTKKYPYSKEALLPILHTDAVQGANYLDLNVEKLGVDLLSLSGSKIIGAGRVGVLYKRNSAPLLPMWGGGDQEGGLRPGTENLPAIIKFANAFELAQKMKKKEVLRLTKLRDYFILKLLSIFSSEEFGLAVRREKKKTTVILTINGDLKNRLPNNINITIPNIPSDLLVLELSARGIMASAKSACKSDDGKASHVIKAINPKIKETDGSLRFSLGRQTKKADIDYTIKALKEILKKLKKWYN</sequence>
<dbReference type="InterPro" id="IPR000192">
    <property type="entry name" value="Aminotrans_V_dom"/>
</dbReference>
<dbReference type="InterPro" id="IPR015422">
    <property type="entry name" value="PyrdxlP-dep_Trfase_small"/>
</dbReference>
<evidence type="ECO:0000256" key="2">
    <source>
        <dbReference type="ARBA" id="ARBA00006490"/>
    </source>
</evidence>
<dbReference type="Gene3D" id="1.10.260.50">
    <property type="match status" value="1"/>
</dbReference>
<comment type="similarity">
    <text evidence="2">Belongs to the class-V pyridoxal-phosphate-dependent aminotransferase family. NifS/IscS subfamily.</text>
</comment>
<protein>
    <recommendedName>
        <fullName evidence="9">Aminotransferase class V domain-containing protein</fullName>
    </recommendedName>
</protein>
<dbReference type="GO" id="GO:0046872">
    <property type="term" value="F:metal ion binding"/>
    <property type="evidence" value="ECO:0007669"/>
    <property type="project" value="UniProtKB-KW"/>
</dbReference>
<evidence type="ECO:0000256" key="5">
    <source>
        <dbReference type="ARBA" id="ARBA00022898"/>
    </source>
</evidence>
<dbReference type="STRING" id="1801770.A3A01_00855"/>
<evidence type="ECO:0000256" key="3">
    <source>
        <dbReference type="ARBA" id="ARBA00022679"/>
    </source>
</evidence>
<reference evidence="10 11" key="1">
    <citation type="journal article" date="2016" name="Nat. Commun.">
        <title>Thousands of microbial genomes shed light on interconnected biogeochemical processes in an aquifer system.</title>
        <authorList>
            <person name="Anantharaman K."/>
            <person name="Brown C.T."/>
            <person name="Hug L.A."/>
            <person name="Sharon I."/>
            <person name="Castelle C.J."/>
            <person name="Probst A.J."/>
            <person name="Thomas B.C."/>
            <person name="Singh A."/>
            <person name="Wilkins M.J."/>
            <person name="Karaoz U."/>
            <person name="Brodie E.L."/>
            <person name="Williams K.H."/>
            <person name="Hubbard S.S."/>
            <person name="Banfield J.F."/>
        </authorList>
    </citation>
    <scope>NUCLEOTIDE SEQUENCE [LARGE SCALE GENOMIC DNA]</scope>
</reference>
<dbReference type="EMBL" id="MFUU01000013">
    <property type="protein sequence ID" value="OGI85937.1"/>
    <property type="molecule type" value="Genomic_DNA"/>
</dbReference>
<feature type="domain" description="Aminotransferase class V" evidence="9">
    <location>
        <begin position="228"/>
        <end position="438"/>
    </location>
</feature>
<dbReference type="InterPro" id="IPR015424">
    <property type="entry name" value="PyrdxlP-dep_Trfase"/>
</dbReference>
<gene>
    <name evidence="10" type="ORF">A3A01_00855</name>
</gene>
<keyword evidence="7" id="KW-0411">Iron-sulfur</keyword>
<keyword evidence="3" id="KW-0808">Transferase</keyword>